<dbReference type="Proteomes" id="UP000002207">
    <property type="component" value="Chromosome"/>
</dbReference>
<name>C1F9Z3_ACIC5</name>
<organism evidence="2 3">
    <name type="scientific">Acidobacterium capsulatum (strain ATCC 51196 / DSM 11244 / BCRC 80197 / JCM 7670 / NBRC 15755 / NCIMB 13165 / 161)</name>
    <dbReference type="NCBI Taxonomy" id="240015"/>
    <lineage>
        <taxon>Bacteria</taxon>
        <taxon>Pseudomonadati</taxon>
        <taxon>Acidobacteriota</taxon>
        <taxon>Terriglobia</taxon>
        <taxon>Terriglobales</taxon>
        <taxon>Acidobacteriaceae</taxon>
        <taxon>Acidobacterium</taxon>
    </lineage>
</organism>
<dbReference type="AlphaFoldDB" id="C1F9Z3"/>
<dbReference type="EMBL" id="CP001472">
    <property type="protein sequence ID" value="ACO34437.1"/>
    <property type="molecule type" value="Genomic_DNA"/>
</dbReference>
<feature type="region of interest" description="Disordered" evidence="1">
    <location>
        <begin position="71"/>
        <end position="103"/>
    </location>
</feature>
<evidence type="ECO:0000313" key="2">
    <source>
        <dbReference type="EMBL" id="ACO34437.1"/>
    </source>
</evidence>
<evidence type="ECO:0008006" key="4">
    <source>
        <dbReference type="Google" id="ProtNLM"/>
    </source>
</evidence>
<accession>C1F9Z3</accession>
<gene>
    <name evidence="2" type="ordered locus">ACP_0369</name>
</gene>
<keyword evidence="3" id="KW-1185">Reference proteome</keyword>
<proteinExistence type="predicted"/>
<dbReference type="KEGG" id="aca:ACP_0369"/>
<sequence length="172" mass="20089">MSRQITSPQMKRLQVLFSQVARRTQIENTRDERLLWATEGIGRKVESFKDLTADEARRLIDAAQAQLNYRAPLKQRRSRADADRRGRDGRRDGKDLADQPQIASAQDIEQIEEMYQRLGWTRERFDAWLRSIRSPLKSRDRAIRTTADANKVRWALKGMLQAAGLWQDRRPA</sequence>
<dbReference type="STRING" id="240015.ACP_0369"/>
<feature type="compositionally biased region" description="Basic and acidic residues" evidence="1">
    <location>
        <begin position="78"/>
        <end position="97"/>
    </location>
</feature>
<reference evidence="2 3" key="1">
    <citation type="journal article" date="2009" name="Appl. Environ. Microbiol.">
        <title>Three genomes from the phylum Acidobacteria provide insight into the lifestyles of these microorganisms in soils.</title>
        <authorList>
            <person name="Ward N.L."/>
            <person name="Challacombe J.F."/>
            <person name="Janssen P.H."/>
            <person name="Henrissat B."/>
            <person name="Coutinho P.M."/>
            <person name="Wu M."/>
            <person name="Xie G."/>
            <person name="Haft D.H."/>
            <person name="Sait M."/>
            <person name="Badger J."/>
            <person name="Barabote R.D."/>
            <person name="Bradley B."/>
            <person name="Brettin T.S."/>
            <person name="Brinkac L.M."/>
            <person name="Bruce D."/>
            <person name="Creasy T."/>
            <person name="Daugherty S.C."/>
            <person name="Davidsen T.M."/>
            <person name="DeBoy R.T."/>
            <person name="Detter J.C."/>
            <person name="Dodson R.J."/>
            <person name="Durkin A.S."/>
            <person name="Ganapathy A."/>
            <person name="Gwinn-Giglio M."/>
            <person name="Han C.S."/>
            <person name="Khouri H."/>
            <person name="Kiss H."/>
            <person name="Kothari S.P."/>
            <person name="Madupu R."/>
            <person name="Nelson K.E."/>
            <person name="Nelson W.C."/>
            <person name="Paulsen I."/>
            <person name="Penn K."/>
            <person name="Ren Q."/>
            <person name="Rosovitz M.J."/>
            <person name="Selengut J.D."/>
            <person name="Shrivastava S."/>
            <person name="Sullivan S.A."/>
            <person name="Tapia R."/>
            <person name="Thompson L.S."/>
            <person name="Watkins K.L."/>
            <person name="Yang Q."/>
            <person name="Yu C."/>
            <person name="Zafar N."/>
            <person name="Zhou L."/>
            <person name="Kuske C.R."/>
        </authorList>
    </citation>
    <scope>NUCLEOTIDE SEQUENCE [LARGE SCALE GENOMIC DNA]</scope>
    <source>
        <strain evidence="3">ATCC 51196 / DSM 11244 / BCRC 80197 / JCM 7670 / NBRC 15755 / NCIMB 13165 / 161</strain>
    </source>
</reference>
<evidence type="ECO:0000256" key="1">
    <source>
        <dbReference type="SAM" id="MobiDB-lite"/>
    </source>
</evidence>
<protein>
    <recommendedName>
        <fullName evidence="4">DUF1018 domain-containing protein</fullName>
    </recommendedName>
</protein>
<dbReference type="RefSeq" id="WP_012680769.1">
    <property type="nucleotide sequence ID" value="NC_012483.1"/>
</dbReference>
<dbReference type="InParanoid" id="C1F9Z3"/>
<dbReference type="HOGENOM" id="CLU_1551944_0_0_0"/>
<dbReference type="OrthoDB" id="9845772at2"/>
<dbReference type="eggNOG" id="ENOG5033ZSG">
    <property type="taxonomic scope" value="Bacteria"/>
</dbReference>
<evidence type="ECO:0000313" key="3">
    <source>
        <dbReference type="Proteomes" id="UP000002207"/>
    </source>
</evidence>